<dbReference type="InterPro" id="IPR007607">
    <property type="entry name" value="BacA/B"/>
</dbReference>
<evidence type="ECO:0000256" key="1">
    <source>
        <dbReference type="ARBA" id="ARBA00044755"/>
    </source>
</evidence>
<evidence type="ECO:0000313" key="3">
    <source>
        <dbReference type="EMBL" id="NEN24537.1"/>
    </source>
</evidence>
<feature type="region of interest" description="Disordered" evidence="2">
    <location>
        <begin position="131"/>
        <end position="152"/>
    </location>
</feature>
<proteinExistence type="inferred from homology"/>
<dbReference type="Pfam" id="PF04519">
    <property type="entry name" value="Bactofilin"/>
    <property type="match status" value="1"/>
</dbReference>
<dbReference type="EMBL" id="JAAGVY010000028">
    <property type="protein sequence ID" value="NEN24537.1"/>
    <property type="molecule type" value="Genomic_DNA"/>
</dbReference>
<dbReference type="PANTHER" id="PTHR35024">
    <property type="entry name" value="HYPOTHETICAL CYTOSOLIC PROTEIN"/>
    <property type="match status" value="1"/>
</dbReference>
<sequence>MFKSTNQRDMAKTNETHSPEQLNRIVAGTKIEGVIVSDNNIRIDGTVKGTITAKGRLVVGPTGKIEGEVICENADIEGALTGTITVNGILSLKSTARLECDITTKKLAIEPGAVFSGKCVMGGGVVKDMKQSMEDQGRQRVQDSSHAQSKER</sequence>
<reference evidence="3 4" key="1">
    <citation type="submission" date="2020-02" db="EMBL/GenBank/DDBJ databases">
        <title>Out from the shadows clarifying the taxonomy of the family Cryomorphaceae and related taxa by utilizing the GTDB taxonomic framework.</title>
        <authorList>
            <person name="Bowman J.P."/>
        </authorList>
    </citation>
    <scope>NUCLEOTIDE SEQUENCE [LARGE SCALE GENOMIC DNA]</scope>
    <source>
        <strain evidence="3 4">QSSC 1-22</strain>
    </source>
</reference>
<name>A0A7K3WS83_9FLAO</name>
<comment type="similarity">
    <text evidence="1">Belongs to the bactofilin family.</text>
</comment>
<dbReference type="Proteomes" id="UP000486602">
    <property type="component" value="Unassembled WGS sequence"/>
</dbReference>
<evidence type="ECO:0000313" key="4">
    <source>
        <dbReference type="Proteomes" id="UP000486602"/>
    </source>
</evidence>
<comment type="caution">
    <text evidence="3">The sequence shown here is derived from an EMBL/GenBank/DDBJ whole genome shotgun (WGS) entry which is preliminary data.</text>
</comment>
<keyword evidence="4" id="KW-1185">Reference proteome</keyword>
<dbReference type="PANTHER" id="PTHR35024:SF4">
    <property type="entry name" value="POLYMER-FORMING CYTOSKELETAL PROTEIN"/>
    <property type="match status" value="1"/>
</dbReference>
<feature type="compositionally biased region" description="Basic and acidic residues" evidence="2">
    <location>
        <begin position="9"/>
        <end position="18"/>
    </location>
</feature>
<dbReference type="AlphaFoldDB" id="A0A7K3WS83"/>
<feature type="region of interest" description="Disordered" evidence="2">
    <location>
        <begin position="1"/>
        <end position="21"/>
    </location>
</feature>
<evidence type="ECO:0000256" key="2">
    <source>
        <dbReference type="SAM" id="MobiDB-lite"/>
    </source>
</evidence>
<accession>A0A7K3WS83</accession>
<organism evidence="3 4">
    <name type="scientific">Cryomorpha ignava</name>
    <dbReference type="NCBI Taxonomy" id="101383"/>
    <lineage>
        <taxon>Bacteria</taxon>
        <taxon>Pseudomonadati</taxon>
        <taxon>Bacteroidota</taxon>
        <taxon>Flavobacteriia</taxon>
        <taxon>Flavobacteriales</taxon>
        <taxon>Cryomorphaceae</taxon>
        <taxon>Cryomorpha</taxon>
    </lineage>
</organism>
<protein>
    <submittedName>
        <fullName evidence="3">Polymer-forming cytoskeletal protein</fullName>
    </submittedName>
</protein>
<gene>
    <name evidence="3" type="ORF">G3O08_13600</name>
</gene>